<comment type="caution">
    <text evidence="2">The sequence shown here is derived from an EMBL/GenBank/DDBJ whole genome shotgun (WGS) entry which is preliminary data.</text>
</comment>
<dbReference type="PANTHER" id="PTHR43851:SF3">
    <property type="entry name" value="COENZYME Q8"/>
    <property type="match status" value="1"/>
</dbReference>
<protein>
    <recommendedName>
        <fullName evidence="1">ABC1 atypical kinase-like domain-containing protein</fullName>
    </recommendedName>
</protein>
<dbReference type="InterPro" id="IPR004147">
    <property type="entry name" value="ABC1_dom"/>
</dbReference>
<sequence length="66" mass="7530">MISLQEEYLPKEIAQVLAKVRDKANIMPKKQLLETLKNELGENWEDHFGEFDLTPFAAASIGQVQN</sequence>
<gene>
    <name evidence="2" type="ORF">MHBO_003515</name>
</gene>
<evidence type="ECO:0000259" key="1">
    <source>
        <dbReference type="Pfam" id="PF03109"/>
    </source>
</evidence>
<organism evidence="2 3">
    <name type="scientific">Bonamia ostreae</name>
    <dbReference type="NCBI Taxonomy" id="126728"/>
    <lineage>
        <taxon>Eukaryota</taxon>
        <taxon>Sar</taxon>
        <taxon>Rhizaria</taxon>
        <taxon>Endomyxa</taxon>
        <taxon>Ascetosporea</taxon>
        <taxon>Haplosporida</taxon>
        <taxon>Bonamia</taxon>
    </lineage>
</organism>
<dbReference type="Proteomes" id="UP001439008">
    <property type="component" value="Unassembled WGS sequence"/>
</dbReference>
<proteinExistence type="predicted"/>
<evidence type="ECO:0000313" key="3">
    <source>
        <dbReference type="Proteomes" id="UP001439008"/>
    </source>
</evidence>
<dbReference type="Pfam" id="PF03109">
    <property type="entry name" value="ABC1"/>
    <property type="match status" value="1"/>
</dbReference>
<dbReference type="PANTHER" id="PTHR43851">
    <property type="match status" value="1"/>
</dbReference>
<evidence type="ECO:0000313" key="2">
    <source>
        <dbReference type="EMBL" id="MES1921992.1"/>
    </source>
</evidence>
<feature type="domain" description="ABC1 atypical kinase-like" evidence="1">
    <location>
        <begin position="19"/>
        <end position="64"/>
    </location>
</feature>
<keyword evidence="3" id="KW-1185">Reference proteome</keyword>
<accession>A0ABV2AQN6</accession>
<name>A0ABV2AQN6_9EUKA</name>
<dbReference type="InterPro" id="IPR051409">
    <property type="entry name" value="Atypical_kinase_ADCK"/>
</dbReference>
<reference evidence="2 3" key="1">
    <citation type="journal article" date="2024" name="BMC Biol.">
        <title>Comparative genomics of Ascetosporea gives new insight into the evolutionary basis for animal parasitism in Rhizaria.</title>
        <authorList>
            <person name="Hiltunen Thoren M."/>
            <person name="Onut-Brannstrom I."/>
            <person name="Alfjorden A."/>
            <person name="Peckova H."/>
            <person name="Swords F."/>
            <person name="Hooper C."/>
            <person name="Holzer A.S."/>
            <person name="Bass D."/>
            <person name="Burki F."/>
        </authorList>
    </citation>
    <scope>NUCLEOTIDE SEQUENCE [LARGE SCALE GENOMIC DNA]</scope>
    <source>
        <strain evidence="2">20-A016</strain>
    </source>
</reference>
<dbReference type="EMBL" id="JBDODL010002037">
    <property type="protein sequence ID" value="MES1921992.1"/>
    <property type="molecule type" value="Genomic_DNA"/>
</dbReference>